<feature type="region of interest" description="Disordered" evidence="1">
    <location>
        <begin position="61"/>
        <end position="87"/>
    </location>
</feature>
<reference evidence="2" key="1">
    <citation type="submission" date="2013-05" db="EMBL/GenBank/DDBJ databases">
        <authorList>
            <person name="Yim A.K.Y."/>
            <person name="Chan T.F."/>
            <person name="Ji K.M."/>
            <person name="Liu X.Y."/>
            <person name="Zhou J.W."/>
            <person name="Li R.Q."/>
            <person name="Yang K.Y."/>
            <person name="Li J."/>
            <person name="Li M."/>
            <person name="Law P.T.W."/>
            <person name="Wu Y.L."/>
            <person name="Cai Z.L."/>
            <person name="Qin H."/>
            <person name="Bao Y."/>
            <person name="Leung R.K.K."/>
            <person name="Ng P.K.S."/>
            <person name="Zou J."/>
            <person name="Zhong X.J."/>
            <person name="Ran P.X."/>
            <person name="Zhong N.S."/>
            <person name="Liu Z.G."/>
            <person name="Tsui S.K.W."/>
        </authorList>
    </citation>
    <scope>NUCLEOTIDE SEQUENCE</scope>
    <source>
        <strain evidence="2">Derf</strain>
        <tissue evidence="2">Whole organism</tissue>
    </source>
</reference>
<accession>A0A922HR71</accession>
<evidence type="ECO:0000313" key="3">
    <source>
        <dbReference type="Proteomes" id="UP000790347"/>
    </source>
</evidence>
<protein>
    <submittedName>
        <fullName evidence="2">Uncharacterized protein</fullName>
    </submittedName>
</protein>
<sequence>MKFFWPHFISSLLTLFIQFYKLIKILMLQASIFSISIPLVVEMVAEILQLITRLIDENGRNEKNKTQKQQQQTTNKKQLRSIYSSFV</sequence>
<evidence type="ECO:0000313" key="2">
    <source>
        <dbReference type="EMBL" id="KAH9501188.1"/>
    </source>
</evidence>
<feature type="compositionally biased region" description="Low complexity" evidence="1">
    <location>
        <begin position="67"/>
        <end position="76"/>
    </location>
</feature>
<reference evidence="2" key="2">
    <citation type="journal article" date="2022" name="Res Sq">
        <title>Comparative Genomics Reveals Insights into the Divergent Evolution of Astigmatic Mites and Household Pest Adaptations.</title>
        <authorList>
            <person name="Xiong Q."/>
            <person name="Wan A.T.-Y."/>
            <person name="Liu X.-Y."/>
            <person name="Fung C.S.-H."/>
            <person name="Xiao X."/>
            <person name="Malainual N."/>
            <person name="Hou J."/>
            <person name="Wang L."/>
            <person name="Wang M."/>
            <person name="Yang K."/>
            <person name="Cui Y."/>
            <person name="Leung E."/>
            <person name="Nong W."/>
            <person name="Shin S.-K."/>
            <person name="Au S."/>
            <person name="Jeong K.Y."/>
            <person name="Chew F.T."/>
            <person name="Hui J."/>
            <person name="Leung T.F."/>
            <person name="Tungtrongchitr A."/>
            <person name="Zhong N."/>
            <person name="Liu Z."/>
            <person name="Tsui S."/>
        </authorList>
    </citation>
    <scope>NUCLEOTIDE SEQUENCE</scope>
    <source>
        <strain evidence="2">Derf</strain>
        <tissue evidence="2">Whole organism</tissue>
    </source>
</reference>
<dbReference type="EMBL" id="ASGP02000006">
    <property type="protein sequence ID" value="KAH9501188.1"/>
    <property type="molecule type" value="Genomic_DNA"/>
</dbReference>
<name>A0A922HR71_DERFA</name>
<keyword evidence="3" id="KW-1185">Reference proteome</keyword>
<proteinExistence type="predicted"/>
<comment type="caution">
    <text evidence="2">The sequence shown here is derived from an EMBL/GenBank/DDBJ whole genome shotgun (WGS) entry which is preliminary data.</text>
</comment>
<dbReference type="AlphaFoldDB" id="A0A922HR71"/>
<gene>
    <name evidence="2" type="ORF">DERF_012048</name>
</gene>
<evidence type="ECO:0000256" key="1">
    <source>
        <dbReference type="SAM" id="MobiDB-lite"/>
    </source>
</evidence>
<organism evidence="2 3">
    <name type="scientific">Dermatophagoides farinae</name>
    <name type="common">American house dust mite</name>
    <dbReference type="NCBI Taxonomy" id="6954"/>
    <lineage>
        <taxon>Eukaryota</taxon>
        <taxon>Metazoa</taxon>
        <taxon>Ecdysozoa</taxon>
        <taxon>Arthropoda</taxon>
        <taxon>Chelicerata</taxon>
        <taxon>Arachnida</taxon>
        <taxon>Acari</taxon>
        <taxon>Acariformes</taxon>
        <taxon>Sarcoptiformes</taxon>
        <taxon>Astigmata</taxon>
        <taxon>Psoroptidia</taxon>
        <taxon>Analgoidea</taxon>
        <taxon>Pyroglyphidae</taxon>
        <taxon>Dermatophagoidinae</taxon>
        <taxon>Dermatophagoides</taxon>
    </lineage>
</organism>
<dbReference type="Proteomes" id="UP000790347">
    <property type="component" value="Unassembled WGS sequence"/>
</dbReference>